<feature type="transmembrane region" description="Helical" evidence="2">
    <location>
        <begin position="188"/>
        <end position="205"/>
    </location>
</feature>
<evidence type="ECO:0000256" key="1">
    <source>
        <dbReference type="SAM" id="MobiDB-lite"/>
    </source>
</evidence>
<protein>
    <submittedName>
        <fullName evidence="3">Uncharacterized protein</fullName>
    </submittedName>
</protein>
<dbReference type="Proteomes" id="UP000266861">
    <property type="component" value="Unassembled WGS sequence"/>
</dbReference>
<keyword evidence="4" id="KW-1185">Reference proteome</keyword>
<sequence length="206" mass="21835">MKNLVTFALIIITFINTFNNFAFALSSPLKRRGNFEFNEILSDLGTCTDSGYFPCSDGSGCCPIGSSCISGNKCSVSCTSADVYCDNGSCCKQGQTCGTDGFCHSGSSSTSIIIPSYTYTTPTYTYHTPTYTYPTSTRTTPTRTTTSPIVIYSPTTSTSSKPKPTATNTPPVFNGVSGSNGKSATFDSFGSISIVVLTLAYLLLLH</sequence>
<keyword evidence="2" id="KW-0472">Membrane</keyword>
<dbReference type="AlphaFoldDB" id="A0A397IR23"/>
<feature type="region of interest" description="Disordered" evidence="1">
    <location>
        <begin position="135"/>
        <end position="167"/>
    </location>
</feature>
<accession>A0A397IR23</accession>
<dbReference type="EMBL" id="PQFF01000174">
    <property type="protein sequence ID" value="RHZ77252.1"/>
    <property type="molecule type" value="Genomic_DNA"/>
</dbReference>
<keyword evidence="2" id="KW-1133">Transmembrane helix</keyword>
<evidence type="ECO:0000313" key="4">
    <source>
        <dbReference type="Proteomes" id="UP000266861"/>
    </source>
</evidence>
<name>A0A397IR23_9GLOM</name>
<organism evidence="3 4">
    <name type="scientific">Diversispora epigaea</name>
    <dbReference type="NCBI Taxonomy" id="1348612"/>
    <lineage>
        <taxon>Eukaryota</taxon>
        <taxon>Fungi</taxon>
        <taxon>Fungi incertae sedis</taxon>
        <taxon>Mucoromycota</taxon>
        <taxon>Glomeromycotina</taxon>
        <taxon>Glomeromycetes</taxon>
        <taxon>Diversisporales</taxon>
        <taxon>Diversisporaceae</taxon>
        <taxon>Diversispora</taxon>
    </lineage>
</organism>
<keyword evidence="2" id="KW-0812">Transmembrane</keyword>
<evidence type="ECO:0000256" key="2">
    <source>
        <dbReference type="SAM" id="Phobius"/>
    </source>
</evidence>
<evidence type="ECO:0000313" key="3">
    <source>
        <dbReference type="EMBL" id="RHZ77252.1"/>
    </source>
</evidence>
<reference evidence="3 4" key="1">
    <citation type="submission" date="2018-08" db="EMBL/GenBank/DDBJ databases">
        <title>Genome and evolution of the arbuscular mycorrhizal fungus Diversispora epigaea (formerly Glomus versiforme) and its bacterial endosymbionts.</title>
        <authorList>
            <person name="Sun X."/>
            <person name="Fei Z."/>
            <person name="Harrison M."/>
        </authorList>
    </citation>
    <scope>NUCLEOTIDE SEQUENCE [LARGE SCALE GENOMIC DNA]</scope>
    <source>
        <strain evidence="3 4">IT104</strain>
    </source>
</reference>
<gene>
    <name evidence="3" type="ORF">Glove_184g44</name>
</gene>
<comment type="caution">
    <text evidence="3">The sequence shown here is derived from an EMBL/GenBank/DDBJ whole genome shotgun (WGS) entry which is preliminary data.</text>
</comment>
<proteinExistence type="predicted"/>